<dbReference type="GO" id="GO:0005829">
    <property type="term" value="C:cytosol"/>
    <property type="evidence" value="ECO:0007669"/>
    <property type="project" value="TreeGrafter"/>
</dbReference>
<organism evidence="1 2">
    <name type="scientific">Lecanosticta acicola</name>
    <dbReference type="NCBI Taxonomy" id="111012"/>
    <lineage>
        <taxon>Eukaryota</taxon>
        <taxon>Fungi</taxon>
        <taxon>Dikarya</taxon>
        <taxon>Ascomycota</taxon>
        <taxon>Pezizomycotina</taxon>
        <taxon>Dothideomycetes</taxon>
        <taxon>Dothideomycetidae</taxon>
        <taxon>Mycosphaerellales</taxon>
        <taxon>Mycosphaerellaceae</taxon>
        <taxon>Lecanosticta</taxon>
    </lineage>
</organism>
<protein>
    <recommendedName>
        <fullName evidence="3">Ubiquitin-conjugating enzyme E2C-binding protein</fullName>
    </recommendedName>
</protein>
<dbReference type="Proteomes" id="UP001296104">
    <property type="component" value="Unassembled WGS sequence"/>
</dbReference>
<dbReference type="GO" id="GO:0031624">
    <property type="term" value="F:ubiquitin conjugating enzyme binding"/>
    <property type="evidence" value="ECO:0007669"/>
    <property type="project" value="TreeGrafter"/>
</dbReference>
<dbReference type="InterPro" id="IPR019193">
    <property type="entry name" value="UBQ-conj_enz_E2-bd_prot"/>
</dbReference>
<dbReference type="GO" id="GO:0005634">
    <property type="term" value="C:nucleus"/>
    <property type="evidence" value="ECO:0007669"/>
    <property type="project" value="TreeGrafter"/>
</dbReference>
<dbReference type="PANTHER" id="PTHR31531:SF2">
    <property type="entry name" value="E3 UBIQUITIN-PROTEIN LIGASE E3D"/>
    <property type="match status" value="1"/>
</dbReference>
<dbReference type="GO" id="GO:0061630">
    <property type="term" value="F:ubiquitin protein ligase activity"/>
    <property type="evidence" value="ECO:0007669"/>
    <property type="project" value="TreeGrafter"/>
</dbReference>
<dbReference type="GO" id="GO:0043161">
    <property type="term" value="P:proteasome-mediated ubiquitin-dependent protein catabolic process"/>
    <property type="evidence" value="ECO:0007669"/>
    <property type="project" value="TreeGrafter"/>
</dbReference>
<name>A0AAI8Z031_9PEZI</name>
<accession>A0AAI8Z031</accession>
<evidence type="ECO:0008006" key="3">
    <source>
        <dbReference type="Google" id="ProtNLM"/>
    </source>
</evidence>
<dbReference type="GO" id="GO:0000209">
    <property type="term" value="P:protein polyubiquitination"/>
    <property type="evidence" value="ECO:0007669"/>
    <property type="project" value="TreeGrafter"/>
</dbReference>
<dbReference type="Pfam" id="PF09814">
    <property type="entry name" value="HECT_2"/>
    <property type="match status" value="1"/>
</dbReference>
<gene>
    <name evidence="1" type="ORF">LECACI_7A005131</name>
</gene>
<evidence type="ECO:0000313" key="2">
    <source>
        <dbReference type="Proteomes" id="UP001296104"/>
    </source>
</evidence>
<sequence length="414" mass="45049">MTIHLYAEHLMNIRSLSLQASLSTVSNKETRATLSADGSTLTLAHEGEVATIKLPISLPGGHNDATLTIPAAPTKDLSFRVSLSEKPGTNGLPTSGTLEDTNVVPWTAPSLTPDTEIACRTCGATIVERSRVKVWKDLPSENWAEMMDFWHCHRPNVPHDDDHSLPRKGYSADSRLALEPGVGMIDPVDFILTAADCSNVAIFTPSSNTTVNVDSIQCTSCSTPIGRIHSSSEGYKIRKLHLSVSTARDCAMASFDIQRWLACHLLSSMESQGVRKFTIQKINGGELVLKLWIFTPDISISSSAAKDAEPIRCTKILWKDDIAAPSESGALNRQALAEGELELPSDEMQLLRELLAQSAALLPQSAKTFQSWNVALLQRFTRAEGDPQRDSAAHVFLPEVPDVQNKEILSALTS</sequence>
<dbReference type="GO" id="GO:0051865">
    <property type="term" value="P:protein autoubiquitination"/>
    <property type="evidence" value="ECO:0007669"/>
    <property type="project" value="TreeGrafter"/>
</dbReference>
<reference evidence="1" key="1">
    <citation type="submission" date="2023-11" db="EMBL/GenBank/DDBJ databases">
        <authorList>
            <person name="Alioto T."/>
            <person name="Alioto T."/>
            <person name="Gomez Garrido J."/>
        </authorList>
    </citation>
    <scope>NUCLEOTIDE SEQUENCE</scope>
</reference>
<evidence type="ECO:0000313" key="1">
    <source>
        <dbReference type="EMBL" id="CAK4028225.1"/>
    </source>
</evidence>
<dbReference type="GO" id="GO:0030332">
    <property type="term" value="F:cyclin binding"/>
    <property type="evidence" value="ECO:0007669"/>
    <property type="project" value="TreeGrafter"/>
</dbReference>
<comment type="caution">
    <text evidence="1">The sequence shown here is derived from an EMBL/GenBank/DDBJ whole genome shotgun (WGS) entry which is preliminary data.</text>
</comment>
<dbReference type="AlphaFoldDB" id="A0AAI8Z031"/>
<dbReference type="GO" id="GO:0006513">
    <property type="term" value="P:protein monoubiquitination"/>
    <property type="evidence" value="ECO:0007669"/>
    <property type="project" value="TreeGrafter"/>
</dbReference>
<dbReference type="EMBL" id="CAVMBE010000032">
    <property type="protein sequence ID" value="CAK4028225.1"/>
    <property type="molecule type" value="Genomic_DNA"/>
</dbReference>
<dbReference type="PANTHER" id="PTHR31531">
    <property type="entry name" value="E3 UBIQUITIN-PROTEIN LIGASE E3D FAMILY MEMBER"/>
    <property type="match status" value="1"/>
</dbReference>
<proteinExistence type="predicted"/>
<dbReference type="GO" id="GO:0000151">
    <property type="term" value="C:ubiquitin ligase complex"/>
    <property type="evidence" value="ECO:0007669"/>
    <property type="project" value="TreeGrafter"/>
</dbReference>
<keyword evidence="2" id="KW-1185">Reference proteome</keyword>